<evidence type="ECO:0000313" key="2">
    <source>
        <dbReference type="EMBL" id="CAK9090700.1"/>
    </source>
</evidence>
<feature type="region of interest" description="Disordered" evidence="1">
    <location>
        <begin position="80"/>
        <end position="101"/>
    </location>
</feature>
<evidence type="ECO:0000256" key="1">
    <source>
        <dbReference type="SAM" id="MobiDB-lite"/>
    </source>
</evidence>
<accession>A0ABP0QTE7</accession>
<evidence type="ECO:0000313" key="3">
    <source>
        <dbReference type="Proteomes" id="UP001642464"/>
    </source>
</evidence>
<reference evidence="2 3" key="1">
    <citation type="submission" date="2024-02" db="EMBL/GenBank/DDBJ databases">
        <authorList>
            <person name="Chen Y."/>
            <person name="Shah S."/>
            <person name="Dougan E. K."/>
            <person name="Thang M."/>
            <person name="Chan C."/>
        </authorList>
    </citation>
    <scope>NUCLEOTIDE SEQUENCE [LARGE SCALE GENOMIC DNA]</scope>
</reference>
<comment type="caution">
    <text evidence="2">The sequence shown here is derived from an EMBL/GenBank/DDBJ whole genome shotgun (WGS) entry which is preliminary data.</text>
</comment>
<organism evidence="2 3">
    <name type="scientific">Durusdinium trenchii</name>
    <dbReference type="NCBI Taxonomy" id="1381693"/>
    <lineage>
        <taxon>Eukaryota</taxon>
        <taxon>Sar</taxon>
        <taxon>Alveolata</taxon>
        <taxon>Dinophyceae</taxon>
        <taxon>Suessiales</taxon>
        <taxon>Symbiodiniaceae</taxon>
        <taxon>Durusdinium</taxon>
    </lineage>
</organism>
<proteinExistence type="predicted"/>
<sequence length="101" mass="11314">MPRQFHPGSTRVCVDLSSSMGSAASLRREDSLQKSFLSQFPEVPEAGLVLQGDRVQALDADEWEAQLGEFCRELRKKYMEDGENPKSVREPLGFQLSRPAS</sequence>
<dbReference type="EMBL" id="CAXAMM010040029">
    <property type="protein sequence ID" value="CAK9090700.1"/>
    <property type="molecule type" value="Genomic_DNA"/>
</dbReference>
<name>A0ABP0QTE7_9DINO</name>
<keyword evidence="3" id="KW-1185">Reference proteome</keyword>
<dbReference type="Proteomes" id="UP001642464">
    <property type="component" value="Unassembled WGS sequence"/>
</dbReference>
<evidence type="ECO:0008006" key="4">
    <source>
        <dbReference type="Google" id="ProtNLM"/>
    </source>
</evidence>
<feature type="compositionally biased region" description="Basic and acidic residues" evidence="1">
    <location>
        <begin position="80"/>
        <end position="89"/>
    </location>
</feature>
<protein>
    <recommendedName>
        <fullName evidence="4">Selenoprotein O</fullName>
    </recommendedName>
</protein>
<gene>
    <name evidence="2" type="ORF">SCF082_LOCUS42773</name>
</gene>